<dbReference type="Proteomes" id="UP000826722">
    <property type="component" value="Chromosome"/>
</dbReference>
<dbReference type="EMBL" id="AP024110">
    <property type="protein sequence ID" value="BCM25156.1"/>
    <property type="molecule type" value="Genomic_DNA"/>
</dbReference>
<reference evidence="1" key="1">
    <citation type="journal article" date="2021" name="Arch. Microbiol.">
        <title>Methyloradius palustris gen. nov., sp. nov., a methanol-oxidizing bacterium isolated from snow.</title>
        <authorList>
            <person name="Miyadera T."/>
            <person name="Kojima H."/>
            <person name="Fukui M."/>
        </authorList>
    </citation>
    <scope>NUCLEOTIDE SEQUENCE</scope>
    <source>
        <strain evidence="1">Zm11</strain>
    </source>
</reference>
<dbReference type="AlphaFoldDB" id="A0A8D5GBD3"/>
<protein>
    <submittedName>
        <fullName evidence="1">Uncharacterized protein</fullName>
    </submittedName>
</protein>
<accession>A0A8D5GBD3</accession>
<keyword evidence="2" id="KW-1185">Reference proteome</keyword>
<organism evidence="1 2">
    <name type="scientific">Methyloradius palustris</name>
    <dbReference type="NCBI Taxonomy" id="2778876"/>
    <lineage>
        <taxon>Bacteria</taxon>
        <taxon>Pseudomonadati</taxon>
        <taxon>Pseudomonadota</taxon>
        <taxon>Betaproteobacteria</taxon>
        <taxon>Nitrosomonadales</taxon>
        <taxon>Methylophilaceae</taxon>
        <taxon>Methyloradius</taxon>
    </lineage>
</organism>
<gene>
    <name evidence="1" type="ORF">ZMTM_14150</name>
</gene>
<dbReference type="RefSeq" id="WP_221763277.1">
    <property type="nucleotide sequence ID" value="NZ_AP024110.1"/>
</dbReference>
<dbReference type="KEGG" id="mpau:ZMTM_14150"/>
<evidence type="ECO:0000313" key="1">
    <source>
        <dbReference type="EMBL" id="BCM25156.1"/>
    </source>
</evidence>
<evidence type="ECO:0000313" key="2">
    <source>
        <dbReference type="Proteomes" id="UP000826722"/>
    </source>
</evidence>
<sequence>MENKKELQIDFNEALRRIANTPKAVVSEEALKLTEKQKYNKKEATKKLPLPAKSGD</sequence>
<name>A0A8D5GBD3_9PROT</name>
<proteinExistence type="predicted"/>